<feature type="binding site" evidence="10">
    <location>
        <position position="458"/>
    </location>
    <ligand>
        <name>NADP(+)</name>
        <dbReference type="ChEBI" id="CHEBI:58349"/>
    </ligand>
</feature>
<comment type="similarity">
    <text evidence="2 8">Belongs to the ferredoxin--NADP reductase type 1 family.</text>
</comment>
<feature type="binding site" evidence="9">
    <location>
        <position position="67"/>
    </location>
    <ligand>
        <name>FAD</name>
        <dbReference type="ChEBI" id="CHEBI:57692"/>
    </ligand>
</feature>
<comment type="caution">
    <text evidence="12">The sequence shown here is derived from an EMBL/GenBank/DDBJ whole genome shotgun (WGS) entry which is preliminary data.</text>
</comment>
<dbReference type="PIRSF" id="PIRSF000362">
    <property type="entry name" value="FNR"/>
    <property type="match status" value="1"/>
</dbReference>
<dbReference type="GO" id="GO:0016491">
    <property type="term" value="F:oxidoreductase activity"/>
    <property type="evidence" value="ECO:0007669"/>
    <property type="project" value="UniProtKB-KW"/>
</dbReference>
<evidence type="ECO:0000256" key="5">
    <source>
        <dbReference type="ARBA" id="ARBA00022857"/>
    </source>
</evidence>
<dbReference type="EC" id="1.18.1.6" evidence="8"/>
<proteinExistence type="inferred from homology"/>
<evidence type="ECO:0000256" key="4">
    <source>
        <dbReference type="ARBA" id="ARBA00022827"/>
    </source>
</evidence>
<evidence type="ECO:0000313" key="12">
    <source>
        <dbReference type="EMBL" id="TKA82020.1"/>
    </source>
</evidence>
<name>A0A4U0XW63_9PEZI</name>
<evidence type="ECO:0000256" key="9">
    <source>
        <dbReference type="PIRSR" id="PIRSR000362-1"/>
    </source>
</evidence>
<dbReference type="PRINTS" id="PR00419">
    <property type="entry name" value="ADXRDTASE"/>
</dbReference>
<dbReference type="SUPFAM" id="SSF51971">
    <property type="entry name" value="Nucleotide-binding domain"/>
    <property type="match status" value="1"/>
</dbReference>
<dbReference type="PANTHER" id="PTHR48467:SF1">
    <property type="entry name" value="GLUTAMATE SYNTHASE 1 [NADH], CHLOROPLASTIC-LIKE"/>
    <property type="match status" value="1"/>
</dbReference>
<evidence type="ECO:0000256" key="8">
    <source>
        <dbReference type="PIRNR" id="PIRNR000362"/>
    </source>
</evidence>
<dbReference type="InterPro" id="IPR021163">
    <property type="entry name" value="Ferredox_Rdtase_adrenod"/>
</dbReference>
<dbReference type="AlphaFoldDB" id="A0A4U0XW63"/>
<feature type="binding site" evidence="10">
    <location>
        <position position="265"/>
    </location>
    <ligand>
        <name>NADP(+)</name>
        <dbReference type="ChEBI" id="CHEBI:58349"/>
    </ligand>
</feature>
<comment type="cofactor">
    <cofactor evidence="1 8 9">
        <name>FAD</name>
        <dbReference type="ChEBI" id="CHEBI:57692"/>
    </cofactor>
</comment>
<accession>A0A4U0XW63</accession>
<evidence type="ECO:0000313" key="13">
    <source>
        <dbReference type="Proteomes" id="UP000309340"/>
    </source>
</evidence>
<evidence type="ECO:0000256" key="3">
    <source>
        <dbReference type="ARBA" id="ARBA00022630"/>
    </source>
</evidence>
<dbReference type="Pfam" id="PF07992">
    <property type="entry name" value="Pyr_redox_2"/>
    <property type="match status" value="1"/>
</dbReference>
<evidence type="ECO:0000256" key="10">
    <source>
        <dbReference type="PIRSR" id="PIRSR000362-2"/>
    </source>
</evidence>
<dbReference type="InterPro" id="IPR023753">
    <property type="entry name" value="FAD/NAD-binding_dom"/>
</dbReference>
<keyword evidence="3 8" id="KW-0285">Flavoprotein</keyword>
<evidence type="ECO:0000259" key="11">
    <source>
        <dbReference type="Pfam" id="PF07992"/>
    </source>
</evidence>
<keyword evidence="13" id="KW-1185">Reference proteome</keyword>
<organism evidence="12 13">
    <name type="scientific">Friedmanniomyces simplex</name>
    <dbReference type="NCBI Taxonomy" id="329884"/>
    <lineage>
        <taxon>Eukaryota</taxon>
        <taxon>Fungi</taxon>
        <taxon>Dikarya</taxon>
        <taxon>Ascomycota</taxon>
        <taxon>Pezizomycotina</taxon>
        <taxon>Dothideomycetes</taxon>
        <taxon>Dothideomycetidae</taxon>
        <taxon>Mycosphaerellales</taxon>
        <taxon>Teratosphaeriaceae</taxon>
        <taxon>Friedmanniomyces</taxon>
    </lineage>
</organism>
<keyword evidence="8" id="KW-0496">Mitochondrion</keyword>
<comment type="subcellular location">
    <subcellularLocation>
        <location evidence="8">Mitochondrion</location>
    </subcellularLocation>
</comment>
<feature type="binding site" evidence="10">
    <location>
        <begin position="209"/>
        <end position="212"/>
    </location>
    <ligand>
        <name>NADP(+)</name>
        <dbReference type="ChEBI" id="CHEBI:58349"/>
    </ligand>
</feature>
<keyword evidence="6 8" id="KW-0560">Oxidoreductase</keyword>
<feature type="binding site" evidence="9">
    <location>
        <position position="88"/>
    </location>
    <ligand>
        <name>FAD</name>
        <dbReference type="ChEBI" id="CHEBI:57692"/>
    </ligand>
</feature>
<dbReference type="Gene3D" id="3.40.50.720">
    <property type="entry name" value="NAD(P)-binding Rossmann-like Domain"/>
    <property type="match status" value="1"/>
</dbReference>
<comment type="catalytic activity">
    <reaction evidence="7 8">
        <text>2 reduced [adrenodoxin] + NADP(+) + H(+) = 2 oxidized [adrenodoxin] + NADPH</text>
        <dbReference type="Rhea" id="RHEA:42312"/>
        <dbReference type="Rhea" id="RHEA-COMP:9998"/>
        <dbReference type="Rhea" id="RHEA-COMP:9999"/>
        <dbReference type="ChEBI" id="CHEBI:15378"/>
        <dbReference type="ChEBI" id="CHEBI:33737"/>
        <dbReference type="ChEBI" id="CHEBI:33738"/>
        <dbReference type="ChEBI" id="CHEBI:57783"/>
        <dbReference type="ChEBI" id="CHEBI:58349"/>
        <dbReference type="EC" id="1.18.1.6"/>
    </reaction>
</comment>
<dbReference type="EMBL" id="NAJQ01000042">
    <property type="protein sequence ID" value="TKA82020.1"/>
    <property type="molecule type" value="Genomic_DNA"/>
</dbReference>
<gene>
    <name evidence="12" type="ORF">B0A55_01722</name>
</gene>
<dbReference type="OrthoDB" id="333024at2759"/>
<keyword evidence="4 8" id="KW-0274">FAD</keyword>
<evidence type="ECO:0000256" key="7">
    <source>
        <dbReference type="ARBA" id="ARBA00048933"/>
    </source>
</evidence>
<evidence type="ECO:0000256" key="2">
    <source>
        <dbReference type="ARBA" id="ARBA00008312"/>
    </source>
</evidence>
<protein>
    <recommendedName>
        <fullName evidence="8">NADPH:adrenodoxin oxidoreductase, mitochondrial</fullName>
        <ecNumber evidence="8">1.18.1.6</ecNumber>
    </recommendedName>
</protein>
<feature type="binding site" evidence="10">
    <location>
        <begin position="253"/>
        <end position="254"/>
    </location>
    <ligand>
        <name>NADP(+)</name>
        <dbReference type="ChEBI" id="CHEBI:58349"/>
    </ligand>
</feature>
<evidence type="ECO:0000256" key="6">
    <source>
        <dbReference type="ARBA" id="ARBA00023002"/>
    </source>
</evidence>
<keyword evidence="5 8" id="KW-0521">NADP</keyword>
<feature type="binding site" evidence="9">
    <location>
        <position position="96"/>
    </location>
    <ligand>
        <name>FAD</name>
        <dbReference type="ChEBI" id="CHEBI:57692"/>
    </ligand>
</feature>
<evidence type="ECO:0000256" key="1">
    <source>
        <dbReference type="ARBA" id="ARBA00001974"/>
    </source>
</evidence>
<dbReference type="InterPro" id="IPR055275">
    <property type="entry name" value="Ferredox_Rdtase"/>
</dbReference>
<dbReference type="InterPro" id="IPR036188">
    <property type="entry name" value="FAD/NAD-bd_sf"/>
</dbReference>
<sequence length="555" mass="60359">MRAPLSLSSPGSSSYVCAACRTALTPTTTLLSTRQTTNRNHSLTYSTASVQSRSRAINVAIIGSGPAGFYSAYRLLKRLPDARITMFEHLPVPYGLARYGVAPDHPEVKRCTETLETVARESPDNFHFVGNCPIGEGSDALPLTAITPHFDALLFAYGASKDKPLNIPGEDLEGVVSARAFVGWYNGLPEYADLDVDLTAGDTAIVIGQGNVALDVTRTLLAPLEELRKTDINEETVEALSRSKVRDVKVIGRRGPLQAPYTIKELRELMQLANVGFAPPPEGWDNLIQAPRKKLPRQLKRIAELLEKGSKSPLQTSEKAWQLGFLRSPATFLSEAGAKLEAVGFEKTEYELPLPELLTGDPQSDLNALRAAKVQSTGQKGLVYTNLAFRSVGYQSEPLAGMEELGVPFDNARGIIPNDRWGRVMSPSLGIGGAASALTAGHVPGMYCAGWVKRGPTGVIASTLDDAFLTADVMAGDWEQHATFLGSGVGRNGDADVESAGYEGVREEIRKRGIRSVSWAEWEKIDAEERRRGKERGKEREKIRRVGEMLRILDS</sequence>
<feature type="domain" description="FAD/NAD(P)-binding" evidence="11">
    <location>
        <begin position="58"/>
        <end position="220"/>
    </location>
</feature>
<dbReference type="STRING" id="329884.A0A4U0XW63"/>
<dbReference type="Proteomes" id="UP000309340">
    <property type="component" value="Unassembled WGS sequence"/>
</dbReference>
<feature type="binding site" evidence="9">
    <location>
        <begin position="458"/>
        <end position="460"/>
    </location>
    <ligand>
        <name>FAD</name>
        <dbReference type="ChEBI" id="CHEBI:57692"/>
    </ligand>
</feature>
<reference evidence="12 13" key="1">
    <citation type="submission" date="2017-03" db="EMBL/GenBank/DDBJ databases">
        <title>Genomes of endolithic fungi from Antarctica.</title>
        <authorList>
            <person name="Coleine C."/>
            <person name="Masonjones S."/>
            <person name="Stajich J.E."/>
        </authorList>
    </citation>
    <scope>NUCLEOTIDE SEQUENCE [LARGE SCALE GENOMIC DNA]</scope>
    <source>
        <strain evidence="12 13">CCFEE 5184</strain>
    </source>
</reference>
<feature type="binding site" evidence="9">
    <location>
        <position position="134"/>
    </location>
    <ligand>
        <name>FAD</name>
        <dbReference type="ChEBI" id="CHEBI:57692"/>
    </ligand>
</feature>
<dbReference type="GO" id="GO:0005739">
    <property type="term" value="C:mitochondrion"/>
    <property type="evidence" value="ECO:0007669"/>
    <property type="project" value="UniProtKB-SubCell"/>
</dbReference>
<dbReference type="PANTHER" id="PTHR48467">
    <property type="entry name" value="GLUTAMATE SYNTHASE 1 [NADH], CHLOROPLASTIC-LIKE"/>
    <property type="match status" value="1"/>
</dbReference>
<dbReference type="Gene3D" id="3.50.50.60">
    <property type="entry name" value="FAD/NAD(P)-binding domain"/>
    <property type="match status" value="1"/>
</dbReference>
<feature type="binding site" evidence="9">
    <location>
        <position position="451"/>
    </location>
    <ligand>
        <name>FAD</name>
        <dbReference type="ChEBI" id="CHEBI:57692"/>
    </ligand>
</feature>